<dbReference type="EMBL" id="JAUDCL010000001">
    <property type="protein sequence ID" value="MDM8199700.1"/>
    <property type="molecule type" value="Genomic_DNA"/>
</dbReference>
<organism evidence="1 2">
    <name type="scientific">Allofournierella massiliensis</name>
    <dbReference type="NCBI Taxonomy" id="1650663"/>
    <lineage>
        <taxon>Bacteria</taxon>
        <taxon>Bacillati</taxon>
        <taxon>Bacillota</taxon>
        <taxon>Clostridia</taxon>
        <taxon>Eubacteriales</taxon>
        <taxon>Oscillospiraceae</taxon>
        <taxon>Allofournierella</taxon>
    </lineage>
</organism>
<protein>
    <recommendedName>
        <fullName evidence="3">Cyclic lactone autoinducer peptide</fullName>
    </recommendedName>
</protein>
<comment type="caution">
    <text evidence="1">The sequence shown here is derived from an EMBL/GenBank/DDBJ whole genome shotgun (WGS) entry which is preliminary data.</text>
</comment>
<keyword evidence="2" id="KW-1185">Reference proteome</keyword>
<gene>
    <name evidence="1" type="ORF">QUW08_00045</name>
</gene>
<dbReference type="Proteomes" id="UP001529380">
    <property type="component" value="Unassembled WGS sequence"/>
</dbReference>
<reference evidence="2" key="1">
    <citation type="submission" date="2023-06" db="EMBL/GenBank/DDBJ databases">
        <title>Identification and characterization of horizontal gene transfer across gut microbiota members of farm animals based on homology search.</title>
        <authorList>
            <person name="Zeman M."/>
            <person name="Kubasova T."/>
            <person name="Jahodarova E."/>
            <person name="Nykrynova M."/>
            <person name="Rychlik I."/>
        </authorList>
    </citation>
    <scope>NUCLEOTIDE SEQUENCE [LARGE SCALE GENOMIC DNA]</scope>
    <source>
        <strain evidence="2">ET340</strain>
    </source>
</reference>
<sequence>MKVKLGFHFLTLFHKFSARNAAFSRLPEKLEQKANQAAGHAARRLVPLCVFE</sequence>
<evidence type="ECO:0000313" key="1">
    <source>
        <dbReference type="EMBL" id="MDM8199700.1"/>
    </source>
</evidence>
<evidence type="ECO:0008006" key="3">
    <source>
        <dbReference type="Google" id="ProtNLM"/>
    </source>
</evidence>
<reference evidence="1 2" key="3">
    <citation type="submission" date="2023-06" db="EMBL/GenBank/DDBJ databases">
        <authorList>
            <person name="Zeman M."/>
            <person name="Kubasova T."/>
            <person name="Jahodarova E."/>
            <person name="Nykrynova M."/>
            <person name="Rychlik I."/>
        </authorList>
    </citation>
    <scope>NUCLEOTIDE SEQUENCE [LARGE SCALE GENOMIC DNA]</scope>
    <source>
        <strain evidence="1 2">ET340</strain>
    </source>
</reference>
<reference evidence="1 2" key="2">
    <citation type="submission" date="2023-06" db="EMBL/GenBank/DDBJ databases">
        <title>Identification and characterization of horizontal gene transfer across gut microbiota members of farm animals based on homology search.</title>
        <authorList>
            <person name="Schwarzerova J."/>
            <person name="Nykrynova M."/>
            <person name="Jureckova K."/>
            <person name="Cejkova D."/>
            <person name="Rychlik I."/>
        </authorList>
    </citation>
    <scope>NUCLEOTIDE SEQUENCE [LARGE SCALE GENOMIC DNA]</scope>
    <source>
        <strain evidence="1 2">ET340</strain>
    </source>
</reference>
<name>A0ABT7UN70_9FIRM</name>
<evidence type="ECO:0000313" key="2">
    <source>
        <dbReference type="Proteomes" id="UP001529380"/>
    </source>
</evidence>
<dbReference type="RefSeq" id="WP_270913716.1">
    <property type="nucleotide sequence ID" value="NZ_JAUDCL010000001.1"/>
</dbReference>
<proteinExistence type="predicted"/>
<accession>A0ABT7UN70</accession>